<dbReference type="InterPro" id="IPR012327">
    <property type="entry name" value="MeTrfase_D12"/>
</dbReference>
<proteinExistence type="predicted"/>
<evidence type="ECO:0008006" key="5">
    <source>
        <dbReference type="Google" id="ProtNLM"/>
    </source>
</evidence>
<dbReference type="GO" id="GO:0032259">
    <property type="term" value="P:methylation"/>
    <property type="evidence" value="ECO:0007669"/>
    <property type="project" value="UniProtKB-KW"/>
</dbReference>
<evidence type="ECO:0000256" key="3">
    <source>
        <dbReference type="ARBA" id="ARBA00022691"/>
    </source>
</evidence>
<comment type="caution">
    <text evidence="4">The sequence shown here is derived from an EMBL/GenBank/DDBJ whole genome shotgun (WGS) entry which is preliminary data.</text>
</comment>
<evidence type="ECO:0000256" key="1">
    <source>
        <dbReference type="ARBA" id="ARBA00022603"/>
    </source>
</evidence>
<dbReference type="GO" id="GO:0009307">
    <property type="term" value="P:DNA restriction-modification system"/>
    <property type="evidence" value="ECO:0007669"/>
    <property type="project" value="InterPro"/>
</dbReference>
<dbReference type="AlphaFoldDB" id="X1FUS9"/>
<dbReference type="Pfam" id="PF02086">
    <property type="entry name" value="MethyltransfD12"/>
    <property type="match status" value="1"/>
</dbReference>
<keyword evidence="2" id="KW-0808">Transferase</keyword>
<name>X1FUS9_9ZZZZ</name>
<organism evidence="4">
    <name type="scientific">marine sediment metagenome</name>
    <dbReference type="NCBI Taxonomy" id="412755"/>
    <lineage>
        <taxon>unclassified sequences</taxon>
        <taxon>metagenomes</taxon>
        <taxon>ecological metagenomes</taxon>
    </lineage>
</organism>
<dbReference type="Gene3D" id="3.40.50.150">
    <property type="entry name" value="Vaccinia Virus protein VP39"/>
    <property type="match status" value="1"/>
</dbReference>
<dbReference type="InterPro" id="IPR029063">
    <property type="entry name" value="SAM-dependent_MTases_sf"/>
</dbReference>
<reference evidence="4" key="1">
    <citation type="journal article" date="2014" name="Front. Microbiol.">
        <title>High frequency of phylogenetically diverse reductive dehalogenase-homologous genes in deep subseafloor sedimentary metagenomes.</title>
        <authorList>
            <person name="Kawai M."/>
            <person name="Futagami T."/>
            <person name="Toyoda A."/>
            <person name="Takaki Y."/>
            <person name="Nishi S."/>
            <person name="Hori S."/>
            <person name="Arai W."/>
            <person name="Tsubouchi T."/>
            <person name="Morono Y."/>
            <person name="Uchiyama I."/>
            <person name="Ito T."/>
            <person name="Fujiyama A."/>
            <person name="Inagaki F."/>
            <person name="Takami H."/>
        </authorList>
    </citation>
    <scope>NUCLEOTIDE SEQUENCE</scope>
    <source>
        <strain evidence="4">Expedition CK06-06</strain>
    </source>
</reference>
<dbReference type="EMBL" id="BARU01021711">
    <property type="protein sequence ID" value="GAH48772.1"/>
    <property type="molecule type" value="Genomic_DNA"/>
</dbReference>
<gene>
    <name evidence="4" type="ORF">S03H2_35487</name>
</gene>
<feature type="non-terminal residue" evidence="4">
    <location>
        <position position="199"/>
    </location>
</feature>
<accession>X1FUS9</accession>
<dbReference type="GO" id="GO:0009007">
    <property type="term" value="F:site-specific DNA-methyltransferase (adenine-specific) activity"/>
    <property type="evidence" value="ECO:0007669"/>
    <property type="project" value="UniProtKB-EC"/>
</dbReference>
<evidence type="ECO:0000256" key="2">
    <source>
        <dbReference type="ARBA" id="ARBA00022679"/>
    </source>
</evidence>
<protein>
    <recommendedName>
        <fullName evidence="5">DNA adenine methylase</fullName>
    </recommendedName>
</protein>
<dbReference type="SUPFAM" id="SSF53335">
    <property type="entry name" value="S-adenosyl-L-methionine-dependent methyltransferases"/>
    <property type="match status" value="1"/>
</dbReference>
<keyword evidence="3" id="KW-0949">S-adenosyl-L-methionine</keyword>
<evidence type="ECO:0000313" key="4">
    <source>
        <dbReference type="EMBL" id="GAH48772.1"/>
    </source>
</evidence>
<keyword evidence="1" id="KW-0489">Methyltransferase</keyword>
<sequence length="199" mass="23065">MDLAEMKIKAIAPWFGGKRNLAPRIVEIVGPHRVYWEPFCGSMAVLMAKPPCEMETVNDLHGDIINLARVIQDKELGFELYDKLSRTLYAEQFFREAKERWVSPEMNLHKTPKSFDDVEQIRIVVRKQLKQIMSNNTWVDCGTCDSACPLWKLYRCYYCGIWICENCAPEHFGKKRELLANPRGACEETNGEPDIDRAY</sequence>